<evidence type="ECO:0000313" key="2">
    <source>
        <dbReference type="EMBL" id="GAU87521.1"/>
    </source>
</evidence>
<evidence type="ECO:0000313" key="3">
    <source>
        <dbReference type="Proteomes" id="UP000186922"/>
    </source>
</evidence>
<dbReference type="Proteomes" id="UP000186922">
    <property type="component" value="Unassembled WGS sequence"/>
</dbReference>
<feature type="region of interest" description="Disordered" evidence="1">
    <location>
        <begin position="1"/>
        <end position="28"/>
    </location>
</feature>
<proteinExistence type="predicted"/>
<comment type="caution">
    <text evidence="2">The sequence shown here is derived from an EMBL/GenBank/DDBJ whole genome shotgun (WGS) entry which is preliminary data.</text>
</comment>
<protein>
    <submittedName>
        <fullName evidence="2">Uncharacterized protein</fullName>
    </submittedName>
</protein>
<reference evidence="2 3" key="1">
    <citation type="journal article" date="2016" name="Nat. Commun.">
        <title>Extremotolerant tardigrade genome and improved radiotolerance of human cultured cells by tardigrade-unique protein.</title>
        <authorList>
            <person name="Hashimoto T."/>
            <person name="Horikawa D.D."/>
            <person name="Saito Y."/>
            <person name="Kuwahara H."/>
            <person name="Kozuka-Hata H."/>
            <person name="Shin-I T."/>
            <person name="Minakuchi Y."/>
            <person name="Ohishi K."/>
            <person name="Motoyama A."/>
            <person name="Aizu T."/>
            <person name="Enomoto A."/>
            <person name="Kondo K."/>
            <person name="Tanaka S."/>
            <person name="Hara Y."/>
            <person name="Koshikawa S."/>
            <person name="Sagara H."/>
            <person name="Miura T."/>
            <person name="Yokobori S."/>
            <person name="Miyagawa K."/>
            <person name="Suzuki Y."/>
            <person name="Kubo T."/>
            <person name="Oyama M."/>
            <person name="Kohara Y."/>
            <person name="Fujiyama A."/>
            <person name="Arakawa K."/>
            <person name="Katayama T."/>
            <person name="Toyoda A."/>
            <person name="Kunieda T."/>
        </authorList>
    </citation>
    <scope>NUCLEOTIDE SEQUENCE [LARGE SCALE GENOMIC DNA]</scope>
    <source>
        <strain evidence="2 3">YOKOZUNA-1</strain>
    </source>
</reference>
<evidence type="ECO:0000256" key="1">
    <source>
        <dbReference type="SAM" id="MobiDB-lite"/>
    </source>
</evidence>
<accession>A0A1D1UDF4</accession>
<sequence>MSGDGQATGQRCFAQADRHTSSSSGRDLPVCRLSQASDCTTVRSNISARKSSGYTVATQFCEHPSKSFCEANCFCCNDNTWIRLIDRFRVVFLMLPVEFARAGT</sequence>
<organism evidence="2 3">
    <name type="scientific">Ramazzottius varieornatus</name>
    <name type="common">Water bear</name>
    <name type="synonym">Tardigrade</name>
    <dbReference type="NCBI Taxonomy" id="947166"/>
    <lineage>
        <taxon>Eukaryota</taxon>
        <taxon>Metazoa</taxon>
        <taxon>Ecdysozoa</taxon>
        <taxon>Tardigrada</taxon>
        <taxon>Eutardigrada</taxon>
        <taxon>Parachela</taxon>
        <taxon>Hypsibioidea</taxon>
        <taxon>Ramazzottiidae</taxon>
        <taxon>Ramazzottius</taxon>
    </lineage>
</organism>
<dbReference type="AlphaFoldDB" id="A0A1D1UDF4"/>
<dbReference type="EMBL" id="BDGG01000001">
    <property type="protein sequence ID" value="GAU87521.1"/>
    <property type="molecule type" value="Genomic_DNA"/>
</dbReference>
<name>A0A1D1UDF4_RAMVA</name>
<gene>
    <name evidence="2" type="primary">RvY_00352</name>
    <name evidence="2" type="synonym">RvY_00352.2</name>
    <name evidence="2" type="ORF">RvY_00352-2</name>
</gene>
<keyword evidence="3" id="KW-1185">Reference proteome</keyword>